<dbReference type="PANTHER" id="PTHR23501">
    <property type="entry name" value="MAJOR FACILITATOR SUPERFAMILY"/>
    <property type="match status" value="1"/>
</dbReference>
<feature type="transmembrane region" description="Helical" evidence="8">
    <location>
        <begin position="253"/>
        <end position="277"/>
    </location>
</feature>
<feature type="transmembrane region" description="Helical" evidence="8">
    <location>
        <begin position="493"/>
        <end position="513"/>
    </location>
</feature>
<dbReference type="FunFam" id="1.20.1250.20:FF:000436">
    <property type="entry name" value="MFS transporter, putative"/>
    <property type="match status" value="1"/>
</dbReference>
<keyword evidence="4 8" id="KW-0812">Transmembrane</keyword>
<evidence type="ECO:0000256" key="4">
    <source>
        <dbReference type="ARBA" id="ARBA00022692"/>
    </source>
</evidence>
<dbReference type="GO" id="GO:0012505">
    <property type="term" value="C:endomembrane system"/>
    <property type="evidence" value="ECO:0007669"/>
    <property type="project" value="UniProtKB-SubCell"/>
</dbReference>
<feature type="transmembrane region" description="Helical" evidence="8">
    <location>
        <begin position="283"/>
        <end position="305"/>
    </location>
</feature>
<dbReference type="RefSeq" id="XP_001801480.1">
    <property type="nucleotide sequence ID" value="XM_001801428.1"/>
</dbReference>
<dbReference type="SUPFAM" id="SSF103473">
    <property type="entry name" value="MFS general substrate transporter"/>
    <property type="match status" value="1"/>
</dbReference>
<evidence type="ECO:0000256" key="1">
    <source>
        <dbReference type="ARBA" id="ARBA00004127"/>
    </source>
</evidence>
<keyword evidence="3" id="KW-0813">Transport</keyword>
<evidence type="ECO:0000256" key="6">
    <source>
        <dbReference type="ARBA" id="ARBA00023136"/>
    </source>
</evidence>
<feature type="transmembrane region" description="Helical" evidence="8">
    <location>
        <begin position="129"/>
        <end position="148"/>
    </location>
</feature>
<feature type="transmembrane region" description="Helical" evidence="8">
    <location>
        <begin position="219"/>
        <end position="241"/>
    </location>
</feature>
<comment type="similarity">
    <text evidence="2">Belongs to the major facilitator superfamily.</text>
</comment>
<feature type="transmembrane region" description="Helical" evidence="8">
    <location>
        <begin position="154"/>
        <end position="175"/>
    </location>
</feature>
<dbReference type="PROSITE" id="PS50850">
    <property type="entry name" value="MFS"/>
    <property type="match status" value="1"/>
</dbReference>
<dbReference type="HOGENOM" id="CLU_000960_22_0_1"/>
<proteinExistence type="inferred from homology"/>
<evidence type="ECO:0000256" key="3">
    <source>
        <dbReference type="ARBA" id="ARBA00022448"/>
    </source>
</evidence>
<dbReference type="InterPro" id="IPR020846">
    <property type="entry name" value="MFS_dom"/>
</dbReference>
<accession>Q0UAH6</accession>
<dbReference type="GO" id="GO:0046943">
    <property type="term" value="F:carboxylic acid transmembrane transporter activity"/>
    <property type="evidence" value="ECO:0007669"/>
    <property type="project" value="UniProtKB-ARBA"/>
</dbReference>
<dbReference type="InterPro" id="IPR011701">
    <property type="entry name" value="MFS"/>
</dbReference>
<reference evidence="11" key="1">
    <citation type="journal article" date="2007" name="Plant Cell">
        <title>Dothideomycete-plant interactions illuminated by genome sequencing and EST analysis of the wheat pathogen Stagonospora nodorum.</title>
        <authorList>
            <person name="Hane J.K."/>
            <person name="Lowe R.G."/>
            <person name="Solomon P.S."/>
            <person name="Tan K.C."/>
            <person name="Schoch C.L."/>
            <person name="Spatafora J.W."/>
            <person name="Crous P.W."/>
            <person name="Kodira C."/>
            <person name="Birren B.W."/>
            <person name="Galagan J.E."/>
            <person name="Torriani S.F."/>
            <person name="McDonald B.A."/>
            <person name="Oliver R.P."/>
        </authorList>
    </citation>
    <scope>NUCLEOTIDE SEQUENCE [LARGE SCALE GENOMIC DNA]</scope>
    <source>
        <strain evidence="11">SN15 / ATCC MYA-4574 / FGSC 10173</strain>
    </source>
</reference>
<organism evidence="10 11">
    <name type="scientific">Phaeosphaeria nodorum (strain SN15 / ATCC MYA-4574 / FGSC 10173)</name>
    <name type="common">Glume blotch fungus</name>
    <name type="synonym">Parastagonospora nodorum</name>
    <dbReference type="NCBI Taxonomy" id="321614"/>
    <lineage>
        <taxon>Eukaryota</taxon>
        <taxon>Fungi</taxon>
        <taxon>Dikarya</taxon>
        <taxon>Ascomycota</taxon>
        <taxon>Pezizomycotina</taxon>
        <taxon>Dothideomycetes</taxon>
        <taxon>Pleosporomycetidae</taxon>
        <taxon>Pleosporales</taxon>
        <taxon>Pleosporineae</taxon>
        <taxon>Phaeosphaeriaceae</taxon>
        <taxon>Parastagonospora</taxon>
    </lineage>
</organism>
<dbReference type="KEGG" id="pno:SNOG_11238"/>
<feature type="region of interest" description="Disordered" evidence="7">
    <location>
        <begin position="1"/>
        <end position="43"/>
    </location>
</feature>
<dbReference type="Pfam" id="PF07690">
    <property type="entry name" value="MFS_1"/>
    <property type="match status" value="1"/>
</dbReference>
<dbReference type="OMA" id="MFINGWN"/>
<dbReference type="AlphaFoldDB" id="Q0UAH6"/>
<evidence type="ECO:0000313" key="11">
    <source>
        <dbReference type="Proteomes" id="UP000001055"/>
    </source>
</evidence>
<dbReference type="VEuPathDB" id="FungiDB:JI435_112380"/>
<dbReference type="FunFam" id="1.20.1720.10:FF:000013">
    <property type="entry name" value="Related to multidrug resistance proteins"/>
    <property type="match status" value="1"/>
</dbReference>
<dbReference type="eggNOG" id="KOG0254">
    <property type="taxonomic scope" value="Eukaryota"/>
</dbReference>
<evidence type="ECO:0000256" key="8">
    <source>
        <dbReference type="SAM" id="Phobius"/>
    </source>
</evidence>
<keyword evidence="6 8" id="KW-0472">Membrane</keyword>
<dbReference type="GO" id="GO:0055085">
    <property type="term" value="P:transmembrane transport"/>
    <property type="evidence" value="ECO:0000318"/>
    <property type="project" value="GO_Central"/>
</dbReference>
<dbReference type="Proteomes" id="UP000001055">
    <property type="component" value="Unassembled WGS sequence"/>
</dbReference>
<protein>
    <recommendedName>
        <fullName evidence="9">Major facilitator superfamily (MFS) profile domain-containing protein</fullName>
    </recommendedName>
</protein>
<sequence>MSNAQPMALVQPSEVLDEKSSDASPATPTNPSPGAETPESTEKATTIDFNEQTNYVPQKVIITIFLACASVDLLALMDQTTLAAALTIVSRSLDASSESAWIAGAYFLTSTSFQLLYGRLSDIWSRKVLLIIAIGIFFLGSLAASLATTSVQLIVFRAFTGVGGGGVMTLAQFIVSDIVPLRERGKYQGILGSVVAVAHGIGPPIGAALASISHDSWRWIFRLNLFMSVLTTSCVVFFMPLRKVTGDWKKKVAAIDFFGAFLALAGSALLVLALTWAGGEHAWYSRHVIATLTIGIFVSLCFVLWQWKGTRVPLVPICGYSAVKSSALLLPITLTQTLFSTLSGLYIHRFGRYRECLLLGWAVWAIGMGLFSTLEDASLGKQIGFALLSGFGLGNTLQPSLIAVQAGVTRKHMAIVTSFRNFIRNLGGTLGLALSGTIINNAVRSTLTPLGLSASAIQLLTNSPDLFREEYGKERTDSIRFELKSAYVKGFRIIFIVSAALNALAFIAAWFLMPQVELNRDDDAKLKEEGKNRQKAETQSEDKA</sequence>
<dbReference type="EMBL" id="CH445342">
    <property type="protein sequence ID" value="EAT81737.1"/>
    <property type="molecule type" value="Genomic_DNA"/>
</dbReference>
<evidence type="ECO:0000256" key="7">
    <source>
        <dbReference type="SAM" id="MobiDB-lite"/>
    </source>
</evidence>
<evidence type="ECO:0000256" key="5">
    <source>
        <dbReference type="ARBA" id="ARBA00022989"/>
    </source>
</evidence>
<feature type="transmembrane region" description="Helical" evidence="8">
    <location>
        <begin position="326"/>
        <end position="346"/>
    </location>
</feature>
<dbReference type="GO" id="GO:0005886">
    <property type="term" value="C:plasma membrane"/>
    <property type="evidence" value="ECO:0000318"/>
    <property type="project" value="GO_Central"/>
</dbReference>
<dbReference type="PRINTS" id="PR01036">
    <property type="entry name" value="TCRTETB"/>
</dbReference>
<dbReference type="GO" id="GO:0022857">
    <property type="term" value="F:transmembrane transporter activity"/>
    <property type="evidence" value="ECO:0000318"/>
    <property type="project" value="GO_Central"/>
</dbReference>
<feature type="transmembrane region" description="Helical" evidence="8">
    <location>
        <begin position="187"/>
        <end position="213"/>
    </location>
</feature>
<dbReference type="Gene3D" id="1.20.1250.20">
    <property type="entry name" value="MFS general substrate transporter like domains"/>
    <property type="match status" value="2"/>
</dbReference>
<dbReference type="PANTHER" id="PTHR23501:SF189">
    <property type="entry name" value="DRUG TRANSPORTER, PUTATIVE (AFU_ORTHOLOGUE AFUA_4G03920)-RELATED"/>
    <property type="match status" value="1"/>
</dbReference>
<feature type="domain" description="Major facilitator superfamily (MFS) profile" evidence="9">
    <location>
        <begin position="64"/>
        <end position="517"/>
    </location>
</feature>
<name>Q0UAH6_PHANO</name>
<dbReference type="InterPro" id="IPR036259">
    <property type="entry name" value="MFS_trans_sf"/>
</dbReference>
<keyword evidence="5 8" id="KW-1133">Transmembrane helix</keyword>
<dbReference type="InParanoid" id="Q0UAH6"/>
<evidence type="ECO:0000259" key="9">
    <source>
        <dbReference type="PROSITE" id="PS50850"/>
    </source>
</evidence>
<dbReference type="GeneID" id="5978388"/>
<comment type="subcellular location">
    <subcellularLocation>
        <location evidence="1">Endomembrane system</location>
        <topology evidence="1">Multi-pass membrane protein</topology>
    </subcellularLocation>
</comment>
<evidence type="ECO:0000256" key="2">
    <source>
        <dbReference type="ARBA" id="ARBA00008335"/>
    </source>
</evidence>
<evidence type="ECO:0000313" key="10">
    <source>
        <dbReference type="EMBL" id="EAT81737.1"/>
    </source>
</evidence>
<gene>
    <name evidence="10" type="ORF">SNOG_11238</name>
</gene>
<feature type="transmembrane region" description="Helical" evidence="8">
    <location>
        <begin position="358"/>
        <end position="374"/>
    </location>
</feature>